<keyword evidence="2" id="KW-1133">Transmembrane helix</keyword>
<feature type="transmembrane region" description="Helical" evidence="2">
    <location>
        <begin position="145"/>
        <end position="167"/>
    </location>
</feature>
<feature type="transmembrane region" description="Helical" evidence="2">
    <location>
        <begin position="335"/>
        <end position="355"/>
    </location>
</feature>
<feature type="transmembrane region" description="Helical" evidence="2">
    <location>
        <begin position="111"/>
        <end position="133"/>
    </location>
</feature>
<feature type="region of interest" description="Disordered" evidence="1">
    <location>
        <begin position="174"/>
        <end position="208"/>
    </location>
</feature>
<proteinExistence type="predicted"/>
<reference evidence="4" key="1">
    <citation type="submission" date="2023-03" db="EMBL/GenBank/DDBJ databases">
        <title>MT1 and MT2 Draft Genomes of Novel Species.</title>
        <authorList>
            <person name="Venkateswaran K."/>
        </authorList>
    </citation>
    <scope>NUCLEOTIDE SEQUENCE</scope>
    <source>
        <strain evidence="4">F6_8S_P_1A</strain>
    </source>
</reference>
<dbReference type="RefSeq" id="WP_301220569.1">
    <property type="nucleotide sequence ID" value="NZ_JAROCB010000005.1"/>
</dbReference>
<evidence type="ECO:0000256" key="2">
    <source>
        <dbReference type="SAM" id="Phobius"/>
    </source>
</evidence>
<feature type="transmembrane region" description="Helical" evidence="2">
    <location>
        <begin position="362"/>
        <end position="387"/>
    </location>
</feature>
<keyword evidence="2" id="KW-0812">Transmembrane</keyword>
<evidence type="ECO:0000259" key="3">
    <source>
        <dbReference type="Pfam" id="PF04024"/>
    </source>
</evidence>
<accession>A0ABT8J2C7</accession>
<evidence type="ECO:0000313" key="4">
    <source>
        <dbReference type="EMBL" id="MDN4599223.1"/>
    </source>
</evidence>
<dbReference type="Pfam" id="PF04024">
    <property type="entry name" value="PspC"/>
    <property type="match status" value="1"/>
</dbReference>
<sequence length="400" mass="41247">MSQNDSTPPVGTPANPYGGPRTGFSGRGTRFFDWMRGLGVVRADGWLGGVCAGIAYRLGIDPLIVRGIVVVAGILGAPVLLLYAAAWALLPDRDGRIHLQRLFEGDFEPPMVAIGVLLLLSLLPWASGFWWAGGPFWDVPGWGEVVGRVIWTLVVIGAVVALIVVAVNRSEARGGGGTASAAPSQPDAGAPAAPPAPDSTPAAAASTATAVAAESVQLDIAAEPTPPPAPPQGASTEDVADWQQRQAQWRAEHAAWKQRLAADMRAVKAQRSAELRTQVAIATAEAAARRDAYRAANPRVGAAIGWLTVGLALVAGSLVAIVWPQLAEVARFTTAAGLAAATLVVGVAVLIAGLARRRSGFLIFLGILLAALTVAALILAGNGIAGIHLTHEGLPVLQQL</sequence>
<gene>
    <name evidence="4" type="ORF">P5G59_18875</name>
</gene>
<evidence type="ECO:0000256" key="1">
    <source>
        <dbReference type="SAM" id="MobiDB-lite"/>
    </source>
</evidence>
<feature type="transmembrane region" description="Helical" evidence="2">
    <location>
        <begin position="300"/>
        <end position="323"/>
    </location>
</feature>
<feature type="region of interest" description="Disordered" evidence="1">
    <location>
        <begin position="1"/>
        <end position="22"/>
    </location>
</feature>
<dbReference type="EMBL" id="JAROCB010000005">
    <property type="protein sequence ID" value="MDN4599223.1"/>
    <property type="molecule type" value="Genomic_DNA"/>
</dbReference>
<organism evidence="4 5">
    <name type="scientific">Leifsonia virtsii</name>
    <dbReference type="NCBI Taxonomy" id="3035915"/>
    <lineage>
        <taxon>Bacteria</taxon>
        <taxon>Bacillati</taxon>
        <taxon>Actinomycetota</taxon>
        <taxon>Actinomycetes</taxon>
        <taxon>Micrococcales</taxon>
        <taxon>Microbacteriaceae</taxon>
        <taxon>Leifsonia</taxon>
    </lineage>
</organism>
<dbReference type="Proteomes" id="UP001174210">
    <property type="component" value="Unassembled WGS sequence"/>
</dbReference>
<name>A0ABT8J2C7_9MICO</name>
<dbReference type="InterPro" id="IPR007168">
    <property type="entry name" value="Phageshock_PspC_N"/>
</dbReference>
<feature type="domain" description="Phage shock protein PspC N-terminal" evidence="3">
    <location>
        <begin position="42"/>
        <end position="92"/>
    </location>
</feature>
<keyword evidence="5" id="KW-1185">Reference proteome</keyword>
<evidence type="ECO:0000313" key="5">
    <source>
        <dbReference type="Proteomes" id="UP001174210"/>
    </source>
</evidence>
<protein>
    <submittedName>
        <fullName evidence="4">PspC domain-containing protein</fullName>
    </submittedName>
</protein>
<feature type="compositionally biased region" description="Low complexity" evidence="1">
    <location>
        <begin position="179"/>
        <end position="191"/>
    </location>
</feature>
<feature type="compositionally biased region" description="Low complexity" evidence="1">
    <location>
        <begin position="199"/>
        <end position="208"/>
    </location>
</feature>
<feature type="transmembrane region" description="Helical" evidence="2">
    <location>
        <begin position="63"/>
        <end position="90"/>
    </location>
</feature>
<comment type="caution">
    <text evidence="4">The sequence shown here is derived from an EMBL/GenBank/DDBJ whole genome shotgun (WGS) entry which is preliminary data.</text>
</comment>
<keyword evidence="2" id="KW-0472">Membrane</keyword>